<dbReference type="InterPro" id="IPR031311">
    <property type="entry name" value="CHIT_BIND_RR_consensus"/>
</dbReference>
<dbReference type="PROSITE" id="PS51155">
    <property type="entry name" value="CHIT_BIND_RR_2"/>
    <property type="match status" value="1"/>
</dbReference>
<dbReference type="InterPro" id="IPR000618">
    <property type="entry name" value="Insect_cuticle"/>
</dbReference>
<dbReference type="GO" id="GO:0008010">
    <property type="term" value="F:structural constituent of chitin-based larval cuticle"/>
    <property type="evidence" value="ECO:0007669"/>
    <property type="project" value="TreeGrafter"/>
</dbReference>
<dbReference type="GO" id="GO:0062129">
    <property type="term" value="C:chitin-based extracellular matrix"/>
    <property type="evidence" value="ECO:0007669"/>
    <property type="project" value="TreeGrafter"/>
</dbReference>
<sequence length="134" mass="14323">MKFLIVLAVAVACASADVSHIVTPDYQVPIVKSNFDNKPDGTGFNYAFEAGNGIVQEAQGVVKNPNSEAATLEVTGNVKYTAPDGTPVELYYIANEAGYQPTGSHVPKVPEHVLRAQEYIASHTPFVQAAAKKF</sequence>
<feature type="chain" id="PRO_5032756212" evidence="4">
    <location>
        <begin position="17"/>
        <end position="134"/>
    </location>
</feature>
<dbReference type="OrthoDB" id="7998177at2759"/>
<dbReference type="PANTHER" id="PTHR10380">
    <property type="entry name" value="CUTICLE PROTEIN"/>
    <property type="match status" value="1"/>
</dbReference>
<protein>
    <submittedName>
        <fullName evidence="5">Uncharacterized protein</fullName>
    </submittedName>
</protein>
<dbReference type="EMBL" id="CAJOBZ010000039">
    <property type="protein sequence ID" value="CAF4902850.1"/>
    <property type="molecule type" value="Genomic_DNA"/>
</dbReference>
<gene>
    <name evidence="5" type="ORF">PMACD_LOCUS11436</name>
</gene>
<dbReference type="Proteomes" id="UP000663880">
    <property type="component" value="Unassembled WGS sequence"/>
</dbReference>
<comment type="caution">
    <text evidence="5">The sequence shown here is derived from an EMBL/GenBank/DDBJ whole genome shotgun (WGS) entry which is preliminary data.</text>
</comment>
<feature type="signal peptide" evidence="4">
    <location>
        <begin position="1"/>
        <end position="16"/>
    </location>
</feature>
<dbReference type="InterPro" id="IPR050468">
    <property type="entry name" value="Cuticle_Struct_Prot"/>
</dbReference>
<evidence type="ECO:0000256" key="2">
    <source>
        <dbReference type="ARBA" id="ARBA00022729"/>
    </source>
</evidence>
<evidence type="ECO:0000256" key="3">
    <source>
        <dbReference type="PROSITE-ProRule" id="PRU00497"/>
    </source>
</evidence>
<dbReference type="PANTHER" id="PTHR10380:SF238">
    <property type="entry name" value="CUTICULAR PROTEIN 65EA-RELATED"/>
    <property type="match status" value="1"/>
</dbReference>
<reference evidence="5" key="1">
    <citation type="submission" date="2021-02" db="EMBL/GenBank/DDBJ databases">
        <authorList>
            <person name="Steward A R."/>
        </authorList>
    </citation>
    <scope>NUCLEOTIDE SEQUENCE</scope>
</reference>
<accession>A0A821V5Y7</accession>
<evidence type="ECO:0000313" key="6">
    <source>
        <dbReference type="Proteomes" id="UP000663880"/>
    </source>
</evidence>
<keyword evidence="1 3" id="KW-0193">Cuticle</keyword>
<evidence type="ECO:0000256" key="1">
    <source>
        <dbReference type="ARBA" id="ARBA00022460"/>
    </source>
</evidence>
<name>A0A821V5Y7_9NEOP</name>
<keyword evidence="2 4" id="KW-0732">Signal</keyword>
<dbReference type="PROSITE" id="PS00233">
    <property type="entry name" value="CHIT_BIND_RR_1"/>
    <property type="match status" value="1"/>
</dbReference>
<dbReference type="Pfam" id="PF00379">
    <property type="entry name" value="Chitin_bind_4"/>
    <property type="match status" value="1"/>
</dbReference>
<evidence type="ECO:0000256" key="4">
    <source>
        <dbReference type="SAM" id="SignalP"/>
    </source>
</evidence>
<dbReference type="AlphaFoldDB" id="A0A821V5Y7"/>
<proteinExistence type="predicted"/>
<keyword evidence="6" id="KW-1185">Reference proteome</keyword>
<organism evidence="5 6">
    <name type="scientific">Pieris macdunnoughi</name>
    <dbReference type="NCBI Taxonomy" id="345717"/>
    <lineage>
        <taxon>Eukaryota</taxon>
        <taxon>Metazoa</taxon>
        <taxon>Ecdysozoa</taxon>
        <taxon>Arthropoda</taxon>
        <taxon>Hexapoda</taxon>
        <taxon>Insecta</taxon>
        <taxon>Pterygota</taxon>
        <taxon>Neoptera</taxon>
        <taxon>Endopterygota</taxon>
        <taxon>Lepidoptera</taxon>
        <taxon>Glossata</taxon>
        <taxon>Ditrysia</taxon>
        <taxon>Papilionoidea</taxon>
        <taxon>Pieridae</taxon>
        <taxon>Pierinae</taxon>
        <taxon>Pieris</taxon>
    </lineage>
</organism>
<evidence type="ECO:0000313" key="5">
    <source>
        <dbReference type="EMBL" id="CAF4902850.1"/>
    </source>
</evidence>